<evidence type="ECO:0000313" key="1">
    <source>
        <dbReference type="EMBL" id="PRW83285.1"/>
    </source>
</evidence>
<gene>
    <name evidence="1" type="ORF">C7A10_31080</name>
</gene>
<name>A0A2T0HJK5_PSEFL</name>
<dbReference type="AlphaFoldDB" id="A0A2T0HJK5"/>
<comment type="caution">
    <text evidence="1">The sequence shown here is derived from an EMBL/GenBank/DDBJ whole genome shotgun (WGS) entry which is preliminary data.</text>
</comment>
<dbReference type="EMBL" id="PVUH01000044">
    <property type="protein sequence ID" value="PRW83285.1"/>
    <property type="molecule type" value="Genomic_DNA"/>
</dbReference>
<sequence length="96" mass="11112">MLAKNVNDNACFLDKRGACEFFASKLAPRGLWRGNRAHGRRGCGPCRSGDADPLWELACLRWMSISQHICRLLHRHRGQAHSHRVLWCWLRLGYLE</sequence>
<dbReference type="Proteomes" id="UP000239731">
    <property type="component" value="Unassembled WGS sequence"/>
</dbReference>
<evidence type="ECO:0000313" key="2">
    <source>
        <dbReference type="Proteomes" id="UP000239731"/>
    </source>
</evidence>
<organism evidence="1 2">
    <name type="scientific">Pseudomonas fluorescens</name>
    <dbReference type="NCBI Taxonomy" id="294"/>
    <lineage>
        <taxon>Bacteria</taxon>
        <taxon>Pseudomonadati</taxon>
        <taxon>Pseudomonadota</taxon>
        <taxon>Gammaproteobacteria</taxon>
        <taxon>Pseudomonadales</taxon>
        <taxon>Pseudomonadaceae</taxon>
        <taxon>Pseudomonas</taxon>
    </lineage>
</organism>
<reference evidence="1 2" key="1">
    <citation type="submission" date="2018-03" db="EMBL/GenBank/DDBJ databases">
        <title>Blue discolouration in mozzarella cheese caused by Pseudomonas fluorescens.</title>
        <authorList>
            <person name="Chiesa F."/>
            <person name="Dalmasso A."/>
            <person name="Lomonaco S."/>
        </authorList>
    </citation>
    <scope>NUCLEOTIDE SEQUENCE [LARGE SCALE GENOMIC DNA]</scope>
    <source>
        <strain evidence="1 2">11293</strain>
    </source>
</reference>
<protein>
    <submittedName>
        <fullName evidence="1">Uncharacterized protein</fullName>
    </submittedName>
</protein>
<accession>A0A2T0HJK5</accession>
<proteinExistence type="predicted"/>